<sequence length="120" mass="13920">MQFGIPVEMVYNGKRHVTVMEFEHSPQREFAITVNQRAIAECEDKQKLKEVANNLLVGWASMQTAVQSLMLENLQLRQALDKRDVDLEAANALLQEASTLMDQYDVQLRKAKRGLWSWWK</sequence>
<accession>A0A6J7X2K6</accession>
<name>A0A6J7X2K6_9CAUD</name>
<dbReference type="EMBL" id="LR798321">
    <property type="protein sequence ID" value="CAB5223368.1"/>
    <property type="molecule type" value="Genomic_DNA"/>
</dbReference>
<protein>
    <submittedName>
        <fullName evidence="1">Uncharacterized protein</fullName>
    </submittedName>
</protein>
<organism evidence="1">
    <name type="scientific">uncultured Caudovirales phage</name>
    <dbReference type="NCBI Taxonomy" id="2100421"/>
    <lineage>
        <taxon>Viruses</taxon>
        <taxon>Duplodnaviria</taxon>
        <taxon>Heunggongvirae</taxon>
        <taxon>Uroviricota</taxon>
        <taxon>Caudoviricetes</taxon>
        <taxon>Peduoviridae</taxon>
        <taxon>Maltschvirus</taxon>
        <taxon>Maltschvirus maltsch</taxon>
    </lineage>
</organism>
<reference evidence="1" key="1">
    <citation type="submission" date="2020-05" db="EMBL/GenBank/DDBJ databases">
        <authorList>
            <person name="Chiriac C."/>
            <person name="Salcher M."/>
            <person name="Ghai R."/>
            <person name="Kavagutti S V."/>
        </authorList>
    </citation>
    <scope>NUCLEOTIDE SEQUENCE</scope>
</reference>
<evidence type="ECO:0000313" key="1">
    <source>
        <dbReference type="EMBL" id="CAB5223368.1"/>
    </source>
</evidence>
<gene>
    <name evidence="1" type="ORF">UFOVP383_31</name>
</gene>
<proteinExistence type="predicted"/>